<evidence type="ECO:0000256" key="4">
    <source>
        <dbReference type="ARBA" id="ARBA00022692"/>
    </source>
</evidence>
<keyword evidence="2" id="KW-0813">Transport</keyword>
<reference evidence="9" key="1">
    <citation type="submission" date="2013-08" db="EMBL/GenBank/DDBJ databases">
        <authorList>
            <person name="Durkin A.S."/>
            <person name="Haft D.R."/>
            <person name="McCorrison J."/>
            <person name="Torralba M."/>
            <person name="Gillis M."/>
            <person name="Haft D.H."/>
            <person name="Methe B."/>
            <person name="Sutton G."/>
            <person name="Nelson K.E."/>
        </authorList>
    </citation>
    <scope>NUCLEOTIDE SEQUENCE [LARGE SCALE GENOMIC DNA]</scope>
    <source>
        <strain evidence="9">F0233</strain>
    </source>
</reference>
<feature type="transmembrane region" description="Helical" evidence="7">
    <location>
        <begin position="339"/>
        <end position="359"/>
    </location>
</feature>
<dbReference type="PROSITE" id="PS50850">
    <property type="entry name" value="MFS"/>
    <property type="match status" value="1"/>
</dbReference>
<name>U2Q8T8_9ACTN</name>
<dbReference type="PANTHER" id="PTHR43045">
    <property type="entry name" value="SHIKIMATE TRANSPORTER"/>
    <property type="match status" value="1"/>
</dbReference>
<keyword evidence="6 7" id="KW-0472">Membrane</keyword>
<keyword evidence="5 7" id="KW-1133">Transmembrane helix</keyword>
<feature type="transmembrane region" description="Helical" evidence="7">
    <location>
        <begin position="459"/>
        <end position="478"/>
    </location>
</feature>
<dbReference type="CDD" id="cd17369">
    <property type="entry name" value="MFS_ShiA_like"/>
    <property type="match status" value="1"/>
</dbReference>
<feature type="transmembrane region" description="Helical" evidence="7">
    <location>
        <begin position="306"/>
        <end position="327"/>
    </location>
</feature>
<evidence type="ECO:0000256" key="1">
    <source>
        <dbReference type="ARBA" id="ARBA00004651"/>
    </source>
</evidence>
<evidence type="ECO:0000313" key="9">
    <source>
        <dbReference type="EMBL" id="ERK52469.1"/>
    </source>
</evidence>
<dbReference type="PANTHER" id="PTHR43045:SF1">
    <property type="entry name" value="SHIKIMATE TRANSPORTER"/>
    <property type="match status" value="1"/>
</dbReference>
<dbReference type="EMBL" id="ACVN02000257">
    <property type="protein sequence ID" value="ERK52469.1"/>
    <property type="molecule type" value="Genomic_DNA"/>
</dbReference>
<dbReference type="InterPro" id="IPR011701">
    <property type="entry name" value="MFS"/>
</dbReference>
<evidence type="ECO:0000256" key="3">
    <source>
        <dbReference type="ARBA" id="ARBA00022475"/>
    </source>
</evidence>
<evidence type="ECO:0000256" key="5">
    <source>
        <dbReference type="ARBA" id="ARBA00022989"/>
    </source>
</evidence>
<comment type="caution">
    <text evidence="9">The sequence shown here is derived from an EMBL/GenBank/DDBJ whole genome shotgun (WGS) entry which is preliminary data.</text>
</comment>
<dbReference type="SUPFAM" id="SSF103473">
    <property type="entry name" value="MFS general substrate transporter"/>
    <property type="match status" value="1"/>
</dbReference>
<keyword evidence="10" id="KW-1185">Reference proteome</keyword>
<keyword evidence="4 7" id="KW-0812">Transmembrane</keyword>
<dbReference type="GO" id="GO:0005886">
    <property type="term" value="C:plasma membrane"/>
    <property type="evidence" value="ECO:0007669"/>
    <property type="project" value="UniProtKB-SubCell"/>
</dbReference>
<evidence type="ECO:0000256" key="6">
    <source>
        <dbReference type="ARBA" id="ARBA00023136"/>
    </source>
</evidence>
<dbReference type="InterPro" id="IPR036259">
    <property type="entry name" value="MFS_trans_sf"/>
</dbReference>
<feature type="transmembrane region" description="Helical" evidence="7">
    <location>
        <begin position="368"/>
        <end position="387"/>
    </location>
</feature>
<dbReference type="Gene3D" id="1.20.1250.20">
    <property type="entry name" value="MFS general substrate transporter like domains"/>
    <property type="match status" value="2"/>
</dbReference>
<dbReference type="Pfam" id="PF07690">
    <property type="entry name" value="MFS_1"/>
    <property type="match status" value="1"/>
</dbReference>
<feature type="transmembrane region" description="Helical" evidence="7">
    <location>
        <begin position="393"/>
        <end position="413"/>
    </location>
</feature>
<feature type="transmembrane region" description="Helical" evidence="7">
    <location>
        <begin position="180"/>
        <end position="206"/>
    </location>
</feature>
<feature type="transmembrane region" description="Helical" evidence="7">
    <location>
        <begin position="218"/>
        <end position="242"/>
    </location>
</feature>
<evidence type="ECO:0000259" key="8">
    <source>
        <dbReference type="PROSITE" id="PS50850"/>
    </source>
</evidence>
<keyword evidence="3" id="KW-1003">Cell membrane</keyword>
<sequence>MKTPAVVPHDRIEGDPVRRAAERTGCVPPINHREGAARPLRLFWSTMSTAQEPTSAVQDELAELAGHGTPVHGTPEKYKVAIGSSVGATVETYDFIGFGTAASLYLNEAFFPAVSPVIGLLASFATLGIGFAVRPIGGIIAGHLGDRIGRKPILIASLLLMGGATVAIGCLPTYHSVGILAPILLLVVRIIQGLAFGGEWGGAILMTYEHAPWCRKGLLTGITQAGFPFGLLLSTIAFQASTRLPGTWAWRVPFLLSAILIVVGIVIRTHVSESPEFEEVKQEGHIEKNPIDASLRNDWRNFLKAMGLRIAETATYAVSITYVLSYVKMHAPQNAGRTLPALLIAAAIGLFATVGWGALSDRVGRRGLYIMLSVIVIAWGFPLFRLVQVSSFAVLFGCMVVSYCVCQNGMAGIQGAWFSELYPPERRSAGVSLAYQFSAVVSGFTPFFCTALFEALDWRGPALLIVIYGVIGLVSALATRETWGPQRREAVRRRAAAETAVAV</sequence>
<dbReference type="Proteomes" id="UP000017052">
    <property type="component" value="Unassembled WGS sequence"/>
</dbReference>
<feature type="transmembrane region" description="Helical" evidence="7">
    <location>
        <begin position="153"/>
        <end position="174"/>
    </location>
</feature>
<comment type="subcellular location">
    <subcellularLocation>
        <location evidence="1">Cell membrane</location>
        <topology evidence="1">Multi-pass membrane protein</topology>
    </subcellularLocation>
</comment>
<organism evidence="9 10">
    <name type="scientific">Propionibacterium acidifaciens F0233</name>
    <dbReference type="NCBI Taxonomy" id="553198"/>
    <lineage>
        <taxon>Bacteria</taxon>
        <taxon>Bacillati</taxon>
        <taxon>Actinomycetota</taxon>
        <taxon>Actinomycetes</taxon>
        <taxon>Propionibacteriales</taxon>
        <taxon>Propionibacteriaceae</taxon>
        <taxon>Propionibacterium</taxon>
    </lineage>
</organism>
<feature type="transmembrane region" description="Helical" evidence="7">
    <location>
        <begin position="433"/>
        <end position="453"/>
    </location>
</feature>
<gene>
    <name evidence="9" type="ORF">HMPREF0682_2518</name>
</gene>
<dbReference type="GO" id="GO:0022857">
    <property type="term" value="F:transmembrane transporter activity"/>
    <property type="evidence" value="ECO:0007669"/>
    <property type="project" value="InterPro"/>
</dbReference>
<dbReference type="AlphaFoldDB" id="U2Q8T8"/>
<dbReference type="InterPro" id="IPR020846">
    <property type="entry name" value="MFS_dom"/>
</dbReference>
<accession>U2Q8T8</accession>
<feature type="domain" description="Major facilitator superfamily (MFS) profile" evidence="8">
    <location>
        <begin position="80"/>
        <end position="487"/>
    </location>
</feature>
<protein>
    <submittedName>
        <fullName evidence="9">Transporter, major facilitator family protein</fullName>
    </submittedName>
</protein>
<evidence type="ECO:0000256" key="7">
    <source>
        <dbReference type="SAM" id="Phobius"/>
    </source>
</evidence>
<evidence type="ECO:0000256" key="2">
    <source>
        <dbReference type="ARBA" id="ARBA00022448"/>
    </source>
</evidence>
<feature type="transmembrane region" description="Helical" evidence="7">
    <location>
        <begin position="248"/>
        <end position="267"/>
    </location>
</feature>
<proteinExistence type="predicted"/>
<evidence type="ECO:0000313" key="10">
    <source>
        <dbReference type="Proteomes" id="UP000017052"/>
    </source>
</evidence>
<feature type="transmembrane region" description="Helical" evidence="7">
    <location>
        <begin position="109"/>
        <end position="133"/>
    </location>
</feature>